<dbReference type="AlphaFoldDB" id="A0A1S3JIY4"/>
<dbReference type="InterPro" id="IPR011992">
    <property type="entry name" value="EF-hand-dom_pair"/>
</dbReference>
<sequence length="268" mass="30847">MAAPLKVAGTCTRGLAKYIPVYIHSSRGLARIIQPRRGLIRIKTSWRPRITFRPCLIAGFPTSRRPARGLTTQPLSFKKMPANYPLVTGSEHWRRKVRTVFNCLDSNSDGYITREDWVIGVRRVVQYLDIDDEKAERILNERLAVWKSLVKDSEDDTTAKISVDEYVQHSLSFVNWVNYRQELHVKLIATTFNGMDLDGDGFISKEEHAAFFYGIHVPVEHSKDIFDVMDAEKDGFISLAEYAEAHMEFWLTEDPDNKYNEFFGPLVD</sequence>
<dbReference type="KEGG" id="lak:106173683"/>
<evidence type="ECO:0000256" key="1">
    <source>
        <dbReference type="ARBA" id="ARBA00022837"/>
    </source>
</evidence>
<dbReference type="SUPFAM" id="SSF47473">
    <property type="entry name" value="EF-hand"/>
    <property type="match status" value="1"/>
</dbReference>
<keyword evidence="1" id="KW-0106">Calcium</keyword>
<organism evidence="3 4">
    <name type="scientific">Lingula anatina</name>
    <name type="common">Brachiopod</name>
    <name type="synonym">Lingula unguis</name>
    <dbReference type="NCBI Taxonomy" id="7574"/>
    <lineage>
        <taxon>Eukaryota</taxon>
        <taxon>Metazoa</taxon>
        <taxon>Spiralia</taxon>
        <taxon>Lophotrochozoa</taxon>
        <taxon>Brachiopoda</taxon>
        <taxon>Linguliformea</taxon>
        <taxon>Lingulata</taxon>
        <taxon>Lingulida</taxon>
        <taxon>Linguloidea</taxon>
        <taxon>Lingulidae</taxon>
        <taxon>Lingula</taxon>
    </lineage>
</organism>
<dbReference type="PANTHER" id="PTHR10827:SF52">
    <property type="entry name" value="IP16409P"/>
    <property type="match status" value="1"/>
</dbReference>
<feature type="domain" description="EF-hand" evidence="2">
    <location>
        <begin position="217"/>
        <end position="252"/>
    </location>
</feature>
<dbReference type="GO" id="GO:0005783">
    <property type="term" value="C:endoplasmic reticulum"/>
    <property type="evidence" value="ECO:0007669"/>
    <property type="project" value="TreeGrafter"/>
</dbReference>
<dbReference type="GeneID" id="106173683"/>
<reference evidence="4" key="1">
    <citation type="submission" date="2025-08" db="UniProtKB">
        <authorList>
            <consortium name="RefSeq"/>
        </authorList>
    </citation>
    <scope>IDENTIFICATION</scope>
    <source>
        <tissue evidence="4">Gonads</tissue>
    </source>
</reference>
<keyword evidence="3" id="KW-1185">Reference proteome</keyword>
<protein>
    <submittedName>
        <fullName evidence="4">Uncharacterized protein LOC106173683</fullName>
    </submittedName>
</protein>
<dbReference type="OrthoDB" id="6242242at2759"/>
<dbReference type="GO" id="GO:0005509">
    <property type="term" value="F:calcium ion binding"/>
    <property type="evidence" value="ECO:0007669"/>
    <property type="project" value="InterPro"/>
</dbReference>
<dbReference type="RefSeq" id="XP_013410338.1">
    <property type="nucleotide sequence ID" value="XM_013554884.1"/>
</dbReference>
<dbReference type="InterPro" id="IPR018247">
    <property type="entry name" value="EF_Hand_1_Ca_BS"/>
</dbReference>
<dbReference type="PANTHER" id="PTHR10827">
    <property type="entry name" value="RETICULOCALBIN"/>
    <property type="match status" value="1"/>
</dbReference>
<gene>
    <name evidence="4" type="primary">LOC106173683</name>
</gene>
<dbReference type="STRING" id="7574.A0A1S3JIY4"/>
<dbReference type="PROSITE" id="PS50222">
    <property type="entry name" value="EF_HAND_2"/>
    <property type="match status" value="2"/>
</dbReference>
<dbReference type="Proteomes" id="UP000085678">
    <property type="component" value="Unplaced"/>
</dbReference>
<name>A0A1S3JIY4_LINAN</name>
<dbReference type="SMART" id="SM00054">
    <property type="entry name" value="EFh"/>
    <property type="match status" value="3"/>
</dbReference>
<dbReference type="Pfam" id="PF13202">
    <property type="entry name" value="EF-hand_5"/>
    <property type="match status" value="1"/>
</dbReference>
<evidence type="ECO:0000313" key="3">
    <source>
        <dbReference type="Proteomes" id="UP000085678"/>
    </source>
</evidence>
<dbReference type="Pfam" id="PF13499">
    <property type="entry name" value="EF-hand_7"/>
    <property type="match status" value="1"/>
</dbReference>
<dbReference type="PROSITE" id="PS00018">
    <property type="entry name" value="EF_HAND_1"/>
    <property type="match status" value="1"/>
</dbReference>
<dbReference type="Gene3D" id="1.10.238.10">
    <property type="entry name" value="EF-hand"/>
    <property type="match status" value="1"/>
</dbReference>
<evidence type="ECO:0000313" key="4">
    <source>
        <dbReference type="RefSeq" id="XP_013410338.1"/>
    </source>
</evidence>
<evidence type="ECO:0000259" key="2">
    <source>
        <dbReference type="PROSITE" id="PS50222"/>
    </source>
</evidence>
<dbReference type="InParanoid" id="A0A1S3JIY4"/>
<dbReference type="InterPro" id="IPR002048">
    <property type="entry name" value="EF_hand_dom"/>
</dbReference>
<accession>A0A1S3JIY4</accession>
<feature type="domain" description="EF-hand" evidence="2">
    <location>
        <begin position="92"/>
        <end position="127"/>
    </location>
</feature>
<proteinExistence type="predicted"/>